<protein>
    <submittedName>
        <fullName evidence="1">Uncharacterized protein</fullName>
    </submittedName>
</protein>
<dbReference type="AlphaFoldDB" id="A0A2I1HGI9"/>
<dbReference type="VEuPathDB" id="FungiDB:RhiirFUN_005492"/>
<proteinExistence type="predicted"/>
<name>A0A2I1HGI9_9GLOM</name>
<sequence length="111" mass="12636">MRKRVSDIRIPKNIPVCEIGPANVTESHLLEDENFIIILSDNKLCLGRVIAKYQKIGKCYAHINIRVDSIDSLLYVSIYLYIHLYEGMFTYQSCIGGSERVGLVWIIDGSD</sequence>
<evidence type="ECO:0000313" key="2">
    <source>
        <dbReference type="Proteomes" id="UP000234323"/>
    </source>
</evidence>
<gene>
    <name evidence="1" type="ORF">RhiirA4_479492</name>
</gene>
<dbReference type="VEuPathDB" id="FungiDB:RhiirA1_478135"/>
<dbReference type="EMBL" id="LLXI01002795">
    <property type="protein sequence ID" value="PKY57991.1"/>
    <property type="molecule type" value="Genomic_DNA"/>
</dbReference>
<dbReference type="VEuPathDB" id="FungiDB:FUN_005598"/>
<reference evidence="1 2" key="1">
    <citation type="submission" date="2015-10" db="EMBL/GenBank/DDBJ databases">
        <title>Genome analyses suggest a sexual origin of heterokaryosis in a supposedly ancient asexual fungus.</title>
        <authorList>
            <person name="Ropars J."/>
            <person name="Sedzielewska K."/>
            <person name="Noel J."/>
            <person name="Charron P."/>
            <person name="Farinelli L."/>
            <person name="Marton T."/>
            <person name="Kruger M."/>
            <person name="Pelin A."/>
            <person name="Brachmann A."/>
            <person name="Corradi N."/>
        </authorList>
    </citation>
    <scope>NUCLEOTIDE SEQUENCE [LARGE SCALE GENOMIC DNA]</scope>
    <source>
        <strain evidence="1 2">A4</strain>
    </source>
</reference>
<keyword evidence="2" id="KW-1185">Reference proteome</keyword>
<evidence type="ECO:0000313" key="1">
    <source>
        <dbReference type="EMBL" id="PKY57991.1"/>
    </source>
</evidence>
<accession>A0A2I1HGI9</accession>
<organism evidence="1 2">
    <name type="scientific">Rhizophagus irregularis</name>
    <dbReference type="NCBI Taxonomy" id="588596"/>
    <lineage>
        <taxon>Eukaryota</taxon>
        <taxon>Fungi</taxon>
        <taxon>Fungi incertae sedis</taxon>
        <taxon>Mucoromycota</taxon>
        <taxon>Glomeromycotina</taxon>
        <taxon>Glomeromycetes</taxon>
        <taxon>Glomerales</taxon>
        <taxon>Glomeraceae</taxon>
        <taxon>Rhizophagus</taxon>
    </lineage>
</organism>
<dbReference type="Proteomes" id="UP000234323">
    <property type="component" value="Unassembled WGS sequence"/>
</dbReference>
<comment type="caution">
    <text evidence="1">The sequence shown here is derived from an EMBL/GenBank/DDBJ whole genome shotgun (WGS) entry which is preliminary data.</text>
</comment>